<dbReference type="AlphaFoldDB" id="A0A8H8BVY3"/>
<reference evidence="1" key="1">
    <citation type="submission" date="2021-02" db="EMBL/GenBank/DDBJ databases">
        <title>Genome sequence Cadophora malorum strain M34.</title>
        <authorList>
            <person name="Stefanovic E."/>
            <person name="Vu D."/>
            <person name="Scully C."/>
            <person name="Dijksterhuis J."/>
            <person name="Roader J."/>
            <person name="Houbraken J."/>
        </authorList>
    </citation>
    <scope>NUCLEOTIDE SEQUENCE</scope>
    <source>
        <strain evidence="1">M34</strain>
    </source>
</reference>
<sequence length="485" mass="54428">MESSDIVNLGVLGRFYSARNVLGFYRTTSALTVTSFCTRDLPDPDSWFKDIFYRALYHTVAAHPSLCYGILDETPEREAVFLRLQAIHRDDVAELYDQDPEDPAASDVDSAITSLLESSHARMLLDGHRKPPWRAVVFKHGSRWDSGISPKIQKVSIAFLANHAIADGMSHVNFHRTLLHFFNDQEAKDCVWPYNVPRDIRCPVLLEDAVDLRSRDENDKSEVNYGSTSVWSGANMFLPSVEEYASGLRFITIPQNEIGKAVKFSRSRNITLTGLIHGLIVTFLARYVPAGHDFLAVTPYSMRHMSKVSEDEICNHASALVHEFSVPLVSEIRASPEKSLEELDKIIEVGHIFNKDMAAELARSPKNNAWAGMFEVSDWYSQSRAQLGKKRPLTYELSNFGNLKVLDSRQDPEDAVLKLERMLVSQCGSVTGPVFCCNCVSIAGGPMTMTLTWQKDSMEGKMIEDMAKELESRLMTGFDAFAPTK</sequence>
<organism evidence="1 2">
    <name type="scientific">Cadophora malorum</name>
    <dbReference type="NCBI Taxonomy" id="108018"/>
    <lineage>
        <taxon>Eukaryota</taxon>
        <taxon>Fungi</taxon>
        <taxon>Dikarya</taxon>
        <taxon>Ascomycota</taxon>
        <taxon>Pezizomycotina</taxon>
        <taxon>Leotiomycetes</taxon>
        <taxon>Helotiales</taxon>
        <taxon>Ploettnerulaceae</taxon>
        <taxon>Cadophora</taxon>
    </lineage>
</organism>
<gene>
    <name evidence="1" type="ORF">IFR04_000817</name>
</gene>
<dbReference type="Gene3D" id="3.30.559.10">
    <property type="entry name" value="Chloramphenicol acetyltransferase-like domain"/>
    <property type="match status" value="1"/>
</dbReference>
<dbReference type="InterPro" id="IPR023213">
    <property type="entry name" value="CAT-like_dom_sf"/>
</dbReference>
<proteinExistence type="predicted"/>
<evidence type="ECO:0008006" key="3">
    <source>
        <dbReference type="Google" id="ProtNLM"/>
    </source>
</evidence>
<dbReference type="GO" id="GO:0008080">
    <property type="term" value="F:N-acetyltransferase activity"/>
    <property type="evidence" value="ECO:0007669"/>
    <property type="project" value="TreeGrafter"/>
</dbReference>
<accession>A0A8H8BVY3</accession>
<dbReference type="InterPro" id="IPR052058">
    <property type="entry name" value="Alcohol_O-acetyltransferase"/>
</dbReference>
<dbReference type="PANTHER" id="PTHR28037:SF1">
    <property type="entry name" value="ALCOHOL O-ACETYLTRANSFERASE 1-RELATED"/>
    <property type="match status" value="1"/>
</dbReference>
<dbReference type="Pfam" id="PF07247">
    <property type="entry name" value="AATase"/>
    <property type="match status" value="1"/>
</dbReference>
<comment type="caution">
    <text evidence="1">The sequence shown here is derived from an EMBL/GenBank/DDBJ whole genome shotgun (WGS) entry which is preliminary data.</text>
</comment>
<dbReference type="PANTHER" id="PTHR28037">
    <property type="entry name" value="ALCOHOL O-ACETYLTRANSFERASE 1-RELATED"/>
    <property type="match status" value="1"/>
</dbReference>
<evidence type="ECO:0000313" key="2">
    <source>
        <dbReference type="Proteomes" id="UP000664132"/>
    </source>
</evidence>
<dbReference type="SUPFAM" id="SSF52777">
    <property type="entry name" value="CoA-dependent acyltransferases"/>
    <property type="match status" value="1"/>
</dbReference>
<evidence type="ECO:0000313" key="1">
    <source>
        <dbReference type="EMBL" id="KAG4426110.1"/>
    </source>
</evidence>
<protein>
    <recommendedName>
        <fullName evidence="3">Alcohol acetyltransferase</fullName>
    </recommendedName>
</protein>
<dbReference type="InterPro" id="IPR010828">
    <property type="entry name" value="Atf2/Sli1-like"/>
</dbReference>
<keyword evidence="2" id="KW-1185">Reference proteome</keyword>
<dbReference type="EMBL" id="JAFJYH010000005">
    <property type="protein sequence ID" value="KAG4426110.1"/>
    <property type="molecule type" value="Genomic_DNA"/>
</dbReference>
<dbReference type="Proteomes" id="UP000664132">
    <property type="component" value="Unassembled WGS sequence"/>
</dbReference>
<dbReference type="OrthoDB" id="2150604at2759"/>
<name>A0A8H8BVY3_9HELO</name>